<feature type="region of interest" description="Disordered" evidence="1">
    <location>
        <begin position="1487"/>
        <end position="1511"/>
    </location>
</feature>
<evidence type="ECO:0000256" key="1">
    <source>
        <dbReference type="SAM" id="MobiDB-lite"/>
    </source>
</evidence>
<gene>
    <name evidence="3" type="ORF">IAC47_06110</name>
</gene>
<dbReference type="Proteomes" id="UP000824267">
    <property type="component" value="Unassembled WGS sequence"/>
</dbReference>
<reference evidence="3" key="1">
    <citation type="journal article" date="2021" name="PeerJ">
        <title>Extensive microbial diversity within the chicken gut microbiome revealed by metagenomics and culture.</title>
        <authorList>
            <person name="Gilroy R."/>
            <person name="Ravi A."/>
            <person name="Getino M."/>
            <person name="Pursley I."/>
            <person name="Horton D.L."/>
            <person name="Alikhan N.F."/>
            <person name="Baker D."/>
            <person name="Gharbi K."/>
            <person name="Hall N."/>
            <person name="Watson M."/>
            <person name="Adriaenssens E.M."/>
            <person name="Foster-Nyarko E."/>
            <person name="Jarju S."/>
            <person name="Secka A."/>
            <person name="Antonio M."/>
            <person name="Oren A."/>
            <person name="Chaudhuri R.R."/>
            <person name="La Ragione R."/>
            <person name="Hildebrand F."/>
            <person name="Pallen M.J."/>
        </authorList>
    </citation>
    <scope>NUCLEOTIDE SEQUENCE</scope>
    <source>
        <strain evidence="3">Gambia16-930</strain>
    </source>
</reference>
<proteinExistence type="predicted"/>
<protein>
    <submittedName>
        <fullName evidence="3">Uncharacterized protein</fullName>
    </submittedName>
</protein>
<keyword evidence="2" id="KW-0732">Signal</keyword>
<feature type="compositionally biased region" description="Acidic residues" evidence="1">
    <location>
        <begin position="1492"/>
        <end position="1503"/>
    </location>
</feature>
<evidence type="ECO:0000313" key="3">
    <source>
        <dbReference type="EMBL" id="HIW87829.1"/>
    </source>
</evidence>
<dbReference type="EMBL" id="DXGG01000192">
    <property type="protein sequence ID" value="HIW87829.1"/>
    <property type="molecule type" value="Genomic_DNA"/>
</dbReference>
<sequence length="1511" mass="171756">MRKILLVLLSCMVIESVHAQRFKGFSGNADTYIDELREMVETDVNIKSKQQKEYELLLSEYEQAWNNFSVQHRKDIMALSQLMFKKNARARNGFYQFIQTQIAFQSSSQTPESYNQWLKGMQKYVVDHNLKIYNEAVEATLNLLRDGYLYSSKSVRWSMGDAGGYVFRYDTVRGVYADINSDIDLTYSSLRDSNTIYSTKGRLYLTENIWEGEGGTVDWAKAGLPQDDVYVELGKYLVILNRASLTADSVSFVNKEFFSHKLTGSFEDQCSDSKTRDMSTYPRFYSYKKEEIIKNIYPDVDYVGGFTQQGGKFLGTGDEKTPAELRFYREGKLYIRAKAIEHPFSRDGIITKDCQVTIYANNDSIYHPGTKLNFNKSDRRLFFNDYKEGISASPWVDSYHCIDIYTDAVYADLDDYKIEFTAVKGPSRESFATFESNNYYSEDKWNKLQGIDPVSPLYRVREFTNKIKREQFTVKEFAKFIRLDEVQAKLMLMNLALNGFIVYESYRETAIVKQKLYDYILANNKKIDYDALRFVSAAKGEPNAVLNTLDMELRMNGIEKFTISDTHNVAIRPMEGRIRMYKNRDFEFDGQVMAGRFTMSGKGCKFSYDKFALDLPSIDSLNFFVPMYDDSTKLIQIQTPIQNLYCQMLIDEPNNKSSVKKLEGYPILSSTKESYVYYDSKKIQNGVYSRENFYYKLDPFQIKNLFAFKTDSVRFTGVLKSAGIFEDITEPLVVMRDYSLGFKMNTSSTGLAAYGGKGQFYNSIDLSCNGLLGTGYLDYIASRSHSKMFVFHPDSTTCVTDKFNCFSKSSIGTSAAFAKVDATATDEHWYPHMDYMLVEQKTEPFNMYDSLAFHTGSLTVSPSGLTGSGSTRSEEMTVSSQKTVFAEMSYKADTADFVLNALDGNSVAFEAGNVKASVDFKTRQGEFVSNDGISENQMPFLQYKCYVDKFAWGMDSKLLALLDSEHSQVGDIASKPLKELVDMEHPGARFVSTHPNQGGLSFNSPEAKLDLRNNKLMADEVYMIKCADAAVRPSDGNITIYPGAQMDTLDDATILVDTQTKLHEYYNARIHIASAQIYSANGYIDYVDDQQKKHPVFISELNPLSGQSIGRGEIVKEEPLALSSAFNFYGKVEVKAQEENYFFEGGVQTTDNCTENQAWIKFSSRIDPESIYIPISEAPVDVDNNRITTSILFNADNLEPKIAFLSSDIEGDNVMLGAKGYLTYDKTQGGYVIASKEKLEDFANVDAPFLSLNKTNCSAKGEGLIKLGFPLGGAVQTNNYGTISVDRNNEATIQMSLAINFPFSKEALDLMGVELYEDLNLSQIELETSAYKKYLHHVFDAEQAEEWFEDMLVTGEWKEIPKQMQYTLFFPSIRLKWDPVMRSYIGTGNAELGIVGSYQVNKIIRTRVQLIMTALATEFRIYLEANPDHWYFFTYNGAAMSAMSSNETFNSIINETPREERETKTKDGKIYTYRIATPAEKRNFIRNLELGDSYDNDTDVDTEEPQKGEEE</sequence>
<organism evidence="3 4">
    <name type="scientific">Candidatus Onthomorpha intestinigallinarum</name>
    <dbReference type="NCBI Taxonomy" id="2840880"/>
    <lineage>
        <taxon>Bacteria</taxon>
        <taxon>Pseudomonadati</taxon>
        <taxon>Bacteroidota</taxon>
        <taxon>Bacteroidia</taxon>
        <taxon>Bacteroidales</taxon>
        <taxon>Candidatus Onthomorpha</taxon>
    </lineage>
</organism>
<reference evidence="3" key="2">
    <citation type="submission" date="2021-04" db="EMBL/GenBank/DDBJ databases">
        <authorList>
            <person name="Gilroy R."/>
        </authorList>
    </citation>
    <scope>NUCLEOTIDE SEQUENCE</scope>
    <source>
        <strain evidence="3">Gambia16-930</strain>
    </source>
</reference>
<evidence type="ECO:0000313" key="4">
    <source>
        <dbReference type="Proteomes" id="UP000824267"/>
    </source>
</evidence>
<comment type="caution">
    <text evidence="3">The sequence shown here is derived from an EMBL/GenBank/DDBJ whole genome shotgun (WGS) entry which is preliminary data.</text>
</comment>
<evidence type="ECO:0000256" key="2">
    <source>
        <dbReference type="SAM" id="SignalP"/>
    </source>
</evidence>
<name>A0A9D1RH87_9BACT</name>
<accession>A0A9D1RH87</accession>
<feature type="chain" id="PRO_5038549107" evidence="2">
    <location>
        <begin position="20"/>
        <end position="1511"/>
    </location>
</feature>
<feature type="signal peptide" evidence="2">
    <location>
        <begin position="1"/>
        <end position="19"/>
    </location>
</feature>